<dbReference type="PROSITE" id="PS51257">
    <property type="entry name" value="PROKAR_LIPOPROTEIN"/>
    <property type="match status" value="1"/>
</dbReference>
<gene>
    <name evidence="2" type="ORF">ACFPPB_15035</name>
</gene>
<evidence type="ECO:0000313" key="3">
    <source>
        <dbReference type="Proteomes" id="UP001596111"/>
    </source>
</evidence>
<dbReference type="Pfam" id="PF03843">
    <property type="entry name" value="Slp"/>
    <property type="match status" value="1"/>
</dbReference>
<reference evidence="3" key="1">
    <citation type="journal article" date="2019" name="Int. J. Syst. Evol. Microbiol.">
        <title>The Global Catalogue of Microorganisms (GCM) 10K type strain sequencing project: providing services to taxonomists for standard genome sequencing and annotation.</title>
        <authorList>
            <consortium name="The Broad Institute Genomics Platform"/>
            <consortium name="The Broad Institute Genome Sequencing Center for Infectious Disease"/>
            <person name="Wu L."/>
            <person name="Ma J."/>
        </authorList>
    </citation>
    <scope>NUCLEOTIDE SEQUENCE [LARGE SCALE GENOMIC DNA]</scope>
    <source>
        <strain evidence="3">CGMCC 1.13587</strain>
    </source>
</reference>
<protein>
    <submittedName>
        <fullName evidence="2">Slp family lipoprotein</fullName>
    </submittedName>
</protein>
<dbReference type="Proteomes" id="UP001596111">
    <property type="component" value="Unassembled WGS sequence"/>
</dbReference>
<dbReference type="PIRSF" id="PIRSF004982">
    <property type="entry name" value="SlP"/>
    <property type="match status" value="1"/>
</dbReference>
<keyword evidence="1" id="KW-0732">Signal</keyword>
<name>A0ABW0T1K9_9GAMM</name>
<dbReference type="PANTHER" id="PTHR37530">
    <property type="entry name" value="OUTER MEMBRANE PROTEIN SLP"/>
    <property type="match status" value="1"/>
</dbReference>
<proteinExistence type="predicted"/>
<feature type="chain" id="PRO_5045731896" evidence="1">
    <location>
        <begin position="27"/>
        <end position="170"/>
    </location>
</feature>
<evidence type="ECO:0000313" key="2">
    <source>
        <dbReference type="EMBL" id="MFC5582434.1"/>
    </source>
</evidence>
<dbReference type="PANTHER" id="PTHR37530:SF1">
    <property type="entry name" value="OUTER MEMBRANE PROTEIN SLP"/>
    <property type="match status" value="1"/>
</dbReference>
<evidence type="ECO:0000256" key="1">
    <source>
        <dbReference type="SAM" id="SignalP"/>
    </source>
</evidence>
<organism evidence="2 3">
    <name type="scientific">Rhodanobacter terrae</name>
    <dbReference type="NCBI Taxonomy" id="418647"/>
    <lineage>
        <taxon>Bacteria</taxon>
        <taxon>Pseudomonadati</taxon>
        <taxon>Pseudomonadota</taxon>
        <taxon>Gammaproteobacteria</taxon>
        <taxon>Lysobacterales</taxon>
        <taxon>Rhodanobacteraceae</taxon>
        <taxon>Rhodanobacter</taxon>
    </lineage>
</organism>
<accession>A0ABW0T1K9</accession>
<dbReference type="EMBL" id="JBHSNG010000018">
    <property type="protein sequence ID" value="MFC5582434.1"/>
    <property type="molecule type" value="Genomic_DNA"/>
</dbReference>
<sequence length="170" mass="17871">MRTAARSLLCLPALLVLLSVLGCAPAPLYKATAQATAATPFQVAQAPERYAGGDVIWGGRIVQVSNFSDHSEVELLAYPLDGSQRPKANDSGNGRFIAVLPGYVEPLDYPAGALMTISGKLNGSRAGKVGAADYVFPLVRVAQSHVWTADEMNKGRNNIHFGVGVGVGIH</sequence>
<comment type="caution">
    <text evidence="2">The sequence shown here is derived from an EMBL/GenBank/DDBJ whole genome shotgun (WGS) entry which is preliminary data.</text>
</comment>
<feature type="signal peptide" evidence="1">
    <location>
        <begin position="1"/>
        <end position="26"/>
    </location>
</feature>
<dbReference type="InterPro" id="IPR004658">
    <property type="entry name" value="OMP_Slp"/>
</dbReference>
<dbReference type="RefSeq" id="WP_377328516.1">
    <property type="nucleotide sequence ID" value="NZ_JBHSNG010000018.1"/>
</dbReference>
<keyword evidence="2" id="KW-0449">Lipoprotein</keyword>
<keyword evidence="3" id="KW-1185">Reference proteome</keyword>